<comment type="caution">
    <text evidence="1">The sequence shown here is derived from an EMBL/GenBank/DDBJ whole genome shotgun (WGS) entry which is preliminary data.</text>
</comment>
<evidence type="ECO:0000313" key="2">
    <source>
        <dbReference type="Proteomes" id="UP000037460"/>
    </source>
</evidence>
<proteinExistence type="predicted"/>
<dbReference type="EMBL" id="JWZX01001659">
    <property type="protein sequence ID" value="KOO32881.1"/>
    <property type="molecule type" value="Genomic_DNA"/>
</dbReference>
<accession>A0A0M0K1X5</accession>
<organism evidence="1 2">
    <name type="scientific">Chrysochromulina tobinii</name>
    <dbReference type="NCBI Taxonomy" id="1460289"/>
    <lineage>
        <taxon>Eukaryota</taxon>
        <taxon>Haptista</taxon>
        <taxon>Haptophyta</taxon>
        <taxon>Prymnesiophyceae</taxon>
        <taxon>Prymnesiales</taxon>
        <taxon>Chrysochromulinaceae</taxon>
        <taxon>Chrysochromulina</taxon>
    </lineage>
</organism>
<reference evidence="2" key="1">
    <citation type="journal article" date="2015" name="PLoS Genet.">
        <title>Genome Sequence and Transcriptome Analyses of Chrysochromulina tobin: Metabolic Tools for Enhanced Algal Fitness in the Prominent Order Prymnesiales (Haptophyceae).</title>
        <authorList>
            <person name="Hovde B.T."/>
            <person name="Deodato C.R."/>
            <person name="Hunsperger H.M."/>
            <person name="Ryken S.A."/>
            <person name="Yost W."/>
            <person name="Jha R.K."/>
            <person name="Patterson J."/>
            <person name="Monnat R.J. Jr."/>
            <person name="Barlow S.B."/>
            <person name="Starkenburg S.R."/>
            <person name="Cattolico R.A."/>
        </authorList>
    </citation>
    <scope>NUCLEOTIDE SEQUENCE</scope>
    <source>
        <strain evidence="2">CCMP291</strain>
    </source>
</reference>
<gene>
    <name evidence="1" type="ORF">Ctob_012972</name>
</gene>
<keyword evidence="2" id="KW-1185">Reference proteome</keyword>
<protein>
    <submittedName>
        <fullName evidence="1">Uncharacterized protein</fullName>
    </submittedName>
</protein>
<name>A0A0M0K1X5_9EUKA</name>
<dbReference type="AlphaFoldDB" id="A0A0M0K1X5"/>
<dbReference type="Proteomes" id="UP000037460">
    <property type="component" value="Unassembled WGS sequence"/>
</dbReference>
<sequence length="124" mass="13634">MALHRNLEKQMEQIAERATAAEREEISGAIAVDPANAATNVWLIAREQGTQPVVADAVDQLRLFDRLQEARTKEVVLQARRMLANELLLRSGQAWSDDAEAARALTALDKDEAISIGDSLLAAW</sequence>
<evidence type="ECO:0000313" key="1">
    <source>
        <dbReference type="EMBL" id="KOO32881.1"/>
    </source>
</evidence>